<organism evidence="1 2">
    <name type="scientific">Trichonephila clavata</name>
    <name type="common">Joro spider</name>
    <name type="synonym">Nephila clavata</name>
    <dbReference type="NCBI Taxonomy" id="2740835"/>
    <lineage>
        <taxon>Eukaryota</taxon>
        <taxon>Metazoa</taxon>
        <taxon>Ecdysozoa</taxon>
        <taxon>Arthropoda</taxon>
        <taxon>Chelicerata</taxon>
        <taxon>Arachnida</taxon>
        <taxon>Araneae</taxon>
        <taxon>Araneomorphae</taxon>
        <taxon>Entelegynae</taxon>
        <taxon>Araneoidea</taxon>
        <taxon>Nephilidae</taxon>
        <taxon>Trichonephila</taxon>
    </lineage>
</organism>
<proteinExistence type="predicted"/>
<keyword evidence="2" id="KW-1185">Reference proteome</keyword>
<evidence type="ECO:0000313" key="1">
    <source>
        <dbReference type="EMBL" id="GFR14174.1"/>
    </source>
</evidence>
<dbReference type="AlphaFoldDB" id="A0A8X6H0H9"/>
<accession>A0A8X6H0H9</accession>
<evidence type="ECO:0000313" key="2">
    <source>
        <dbReference type="Proteomes" id="UP000887116"/>
    </source>
</evidence>
<reference evidence="1" key="1">
    <citation type="submission" date="2020-07" db="EMBL/GenBank/DDBJ databases">
        <title>Multicomponent nature underlies the extraordinary mechanical properties of spider dragline silk.</title>
        <authorList>
            <person name="Kono N."/>
            <person name="Nakamura H."/>
            <person name="Mori M."/>
            <person name="Yoshida Y."/>
            <person name="Ohtoshi R."/>
            <person name="Malay A.D."/>
            <person name="Moran D.A.P."/>
            <person name="Tomita M."/>
            <person name="Numata K."/>
            <person name="Arakawa K."/>
        </authorList>
    </citation>
    <scope>NUCLEOTIDE SEQUENCE</scope>
</reference>
<dbReference type="OrthoDB" id="6451095at2759"/>
<dbReference type="Proteomes" id="UP000887116">
    <property type="component" value="Unassembled WGS sequence"/>
</dbReference>
<name>A0A8X6H0H9_TRICU</name>
<gene>
    <name evidence="1" type="primary">TY3B-I_1277</name>
    <name evidence="1" type="ORF">TNCT_553921</name>
</gene>
<comment type="caution">
    <text evidence="1">The sequence shown here is derived from an EMBL/GenBank/DDBJ whole genome shotgun (WGS) entry which is preliminary data.</text>
</comment>
<dbReference type="EMBL" id="BMAO01017226">
    <property type="protein sequence ID" value="GFR14174.1"/>
    <property type="molecule type" value="Genomic_DNA"/>
</dbReference>
<sequence length="126" mass="14258">MLYITKDYTLKLRSLTKIAVSGDQPRRSINVGIDGNKHLHIEKNIAVPCMITSYHEQSEIWITNLQSGNHIIPKGMYVGLYEPPDEGHLCVLSDTPYVPGMKREMSDGNKRQENPLMDCSLMILLS</sequence>
<protein>
    <submittedName>
        <fullName evidence="1">Transposon Ty3-I Gag-Pol polyprotein</fullName>
    </submittedName>
</protein>